<dbReference type="Gene3D" id="3.10.20.10">
    <property type="match status" value="1"/>
</dbReference>
<comment type="function">
    <text evidence="3">Required for formate dehydrogenase (FDH) activity. Acts as a sulfur carrier protein that transfers sulfur from IscS to the molybdenum cofactor prior to its insertion into FDH.</text>
</comment>
<reference evidence="4 5" key="1">
    <citation type="submission" date="2019-07" db="EMBL/GenBank/DDBJ databases">
        <title>Genomes of sea-ice associated Colwellia species.</title>
        <authorList>
            <person name="Bowman J.P."/>
        </authorList>
    </citation>
    <scope>NUCLEOTIDE SEQUENCE [LARGE SCALE GENOMIC DNA]</scope>
    <source>
        <strain evidence="4 5">ACAM 459</strain>
    </source>
</reference>
<protein>
    <recommendedName>
        <fullName evidence="3">Sulfur carrier protein FdhD</fullName>
    </recommendedName>
</protein>
<accession>A0A5C6Q3W7</accession>
<dbReference type="Proteomes" id="UP000321822">
    <property type="component" value="Unassembled WGS sequence"/>
</dbReference>
<dbReference type="GO" id="GO:0006777">
    <property type="term" value="P:Mo-molybdopterin cofactor biosynthetic process"/>
    <property type="evidence" value="ECO:0007669"/>
    <property type="project" value="UniProtKB-UniRule"/>
</dbReference>
<sequence length="281" mass="31456">MDPQKLNQSQDITQYLGIKKITRKIRKDDGLNIPKDNDWVIEEEAIALIYNGISHAVMMATPCDLLDFAIGFSLSENIIRQPSDIVDHKIIHTEQGVEIELSISSRQFSALKHKRRSLLGNSGCGLCGVESLAQTIKARKKLPLTEIIDFQVVRHALAQFRQQQILNQKTGSVHAAAYCSKRTGNIMAIREDVGRHNALDKLLGSLAKQKEQLTNHKDKQGFILVSSRASYEMVDKTLAAGIDHLVSISAATSKAITWAQQHHLHLIGFASRQRHITYTNY</sequence>
<dbReference type="AlphaFoldDB" id="A0A5C6Q3W7"/>
<dbReference type="InterPro" id="IPR016193">
    <property type="entry name" value="Cytidine_deaminase-like"/>
</dbReference>
<evidence type="ECO:0000256" key="3">
    <source>
        <dbReference type="HAMAP-Rule" id="MF_00187"/>
    </source>
</evidence>
<evidence type="ECO:0000313" key="4">
    <source>
        <dbReference type="EMBL" id="TWX63563.1"/>
    </source>
</evidence>
<evidence type="ECO:0000256" key="2">
    <source>
        <dbReference type="ARBA" id="ARBA00023150"/>
    </source>
</evidence>
<name>A0A5C6Q3W7_9GAMM</name>
<keyword evidence="5" id="KW-1185">Reference proteome</keyword>
<evidence type="ECO:0000256" key="1">
    <source>
        <dbReference type="ARBA" id="ARBA00022490"/>
    </source>
</evidence>
<dbReference type="Gene3D" id="3.40.140.10">
    <property type="entry name" value="Cytidine Deaminase, domain 2"/>
    <property type="match status" value="1"/>
</dbReference>
<dbReference type="GO" id="GO:0016783">
    <property type="term" value="F:sulfurtransferase activity"/>
    <property type="evidence" value="ECO:0007669"/>
    <property type="project" value="InterPro"/>
</dbReference>
<dbReference type="OrthoDB" id="3197277at2"/>
<dbReference type="InterPro" id="IPR003786">
    <property type="entry name" value="FdhD"/>
</dbReference>
<dbReference type="PIRSF" id="PIRSF015626">
    <property type="entry name" value="FdhD"/>
    <property type="match status" value="1"/>
</dbReference>
<dbReference type="NCBIfam" id="TIGR00129">
    <property type="entry name" value="fdhD_narQ"/>
    <property type="match status" value="1"/>
</dbReference>
<dbReference type="PANTHER" id="PTHR30592:SF1">
    <property type="entry name" value="SULFUR CARRIER PROTEIN FDHD"/>
    <property type="match status" value="1"/>
</dbReference>
<comment type="subcellular location">
    <subcellularLocation>
        <location evidence="3">Cytoplasm</location>
    </subcellularLocation>
</comment>
<feature type="active site" description="Cysteine persulfide intermediate" evidence="3">
    <location>
        <position position="124"/>
    </location>
</feature>
<dbReference type="SUPFAM" id="SSF53927">
    <property type="entry name" value="Cytidine deaminase-like"/>
    <property type="match status" value="1"/>
</dbReference>
<proteinExistence type="inferred from homology"/>
<dbReference type="HAMAP" id="MF_00187">
    <property type="entry name" value="FdhD"/>
    <property type="match status" value="1"/>
</dbReference>
<evidence type="ECO:0000313" key="5">
    <source>
        <dbReference type="Proteomes" id="UP000321822"/>
    </source>
</evidence>
<comment type="caution">
    <text evidence="3">Lacks conserved residue(s) required for the propagation of feature annotation.</text>
</comment>
<gene>
    <name evidence="3 4" type="primary">fdhD</name>
    <name evidence="4" type="ORF">ESZ36_22000</name>
</gene>
<dbReference type="Pfam" id="PF02634">
    <property type="entry name" value="FdhD-NarQ"/>
    <property type="match status" value="1"/>
</dbReference>
<organism evidence="4 5">
    <name type="scientific">Colwellia demingiae</name>
    <dbReference type="NCBI Taxonomy" id="89401"/>
    <lineage>
        <taxon>Bacteria</taxon>
        <taxon>Pseudomonadati</taxon>
        <taxon>Pseudomonadota</taxon>
        <taxon>Gammaproteobacteria</taxon>
        <taxon>Alteromonadales</taxon>
        <taxon>Colwelliaceae</taxon>
        <taxon>Colwellia</taxon>
    </lineage>
</organism>
<dbReference type="EMBL" id="VOLT01000020">
    <property type="protein sequence ID" value="TWX63563.1"/>
    <property type="molecule type" value="Genomic_DNA"/>
</dbReference>
<keyword evidence="1 3" id="KW-0963">Cytoplasm</keyword>
<keyword evidence="2 3" id="KW-0501">Molybdenum cofactor biosynthesis</keyword>
<comment type="caution">
    <text evidence="4">The sequence shown here is derived from an EMBL/GenBank/DDBJ whole genome shotgun (WGS) entry which is preliminary data.</text>
</comment>
<dbReference type="GO" id="GO:0097163">
    <property type="term" value="F:sulfur carrier activity"/>
    <property type="evidence" value="ECO:0007669"/>
    <property type="project" value="UniProtKB-UniRule"/>
</dbReference>
<keyword evidence="4" id="KW-0808">Transferase</keyword>
<comment type="similarity">
    <text evidence="3">Belongs to the FdhD family.</text>
</comment>
<dbReference type="GO" id="GO:0005737">
    <property type="term" value="C:cytoplasm"/>
    <property type="evidence" value="ECO:0007669"/>
    <property type="project" value="UniProtKB-SubCell"/>
</dbReference>
<dbReference type="PANTHER" id="PTHR30592">
    <property type="entry name" value="FORMATE DEHYDROGENASE"/>
    <property type="match status" value="1"/>
</dbReference>